<dbReference type="Proteomes" id="UP001501461">
    <property type="component" value="Unassembled WGS sequence"/>
</dbReference>
<evidence type="ECO:0000259" key="1">
    <source>
        <dbReference type="Pfam" id="PF00107"/>
    </source>
</evidence>
<dbReference type="SUPFAM" id="SSF51735">
    <property type="entry name" value="NAD(P)-binding Rossmann-fold domains"/>
    <property type="match status" value="1"/>
</dbReference>
<evidence type="ECO:0000313" key="2">
    <source>
        <dbReference type="EMBL" id="GAA2032062.1"/>
    </source>
</evidence>
<accession>A0ABP5FQM8</accession>
<proteinExistence type="predicted"/>
<keyword evidence="3" id="KW-1185">Reference proteome</keyword>
<dbReference type="EMBL" id="BAAAMN010000016">
    <property type="protein sequence ID" value="GAA2032062.1"/>
    <property type="molecule type" value="Genomic_DNA"/>
</dbReference>
<gene>
    <name evidence="2" type="ORF">GCM10009720_10430</name>
</gene>
<feature type="domain" description="Alcohol dehydrogenase-like C-terminal" evidence="1">
    <location>
        <begin position="20"/>
        <end position="80"/>
    </location>
</feature>
<sequence length="83" mass="8322">MLDRADVGAERVLITGASGGVGLAAVQLAHRRGAEVIGVSSPAKAQAVRDAGAAQVIDRAEHPVEVLGERSVDVVLDIVGGNG</sequence>
<organism evidence="2 3">
    <name type="scientific">Yaniella flava</name>
    <dbReference type="NCBI Taxonomy" id="287930"/>
    <lineage>
        <taxon>Bacteria</taxon>
        <taxon>Bacillati</taxon>
        <taxon>Actinomycetota</taxon>
        <taxon>Actinomycetes</taxon>
        <taxon>Micrococcales</taxon>
        <taxon>Micrococcaceae</taxon>
        <taxon>Yaniella</taxon>
    </lineage>
</organism>
<protein>
    <recommendedName>
        <fullName evidence="1">Alcohol dehydrogenase-like C-terminal domain-containing protein</fullName>
    </recommendedName>
</protein>
<dbReference type="InterPro" id="IPR036291">
    <property type="entry name" value="NAD(P)-bd_dom_sf"/>
</dbReference>
<dbReference type="PANTHER" id="PTHR11695:SF294">
    <property type="entry name" value="RETICULON-4-INTERACTING PROTEIN 1, MITOCHONDRIAL"/>
    <property type="match status" value="1"/>
</dbReference>
<name>A0ABP5FQM8_9MICC</name>
<comment type="caution">
    <text evidence="2">The sequence shown here is derived from an EMBL/GenBank/DDBJ whole genome shotgun (WGS) entry which is preliminary data.</text>
</comment>
<reference evidence="3" key="1">
    <citation type="journal article" date="2019" name="Int. J. Syst. Evol. Microbiol.">
        <title>The Global Catalogue of Microorganisms (GCM) 10K type strain sequencing project: providing services to taxonomists for standard genome sequencing and annotation.</title>
        <authorList>
            <consortium name="The Broad Institute Genomics Platform"/>
            <consortium name="The Broad Institute Genome Sequencing Center for Infectious Disease"/>
            <person name="Wu L."/>
            <person name="Ma J."/>
        </authorList>
    </citation>
    <scope>NUCLEOTIDE SEQUENCE [LARGE SCALE GENOMIC DNA]</scope>
    <source>
        <strain evidence="3">JCM 13595</strain>
    </source>
</reference>
<evidence type="ECO:0000313" key="3">
    <source>
        <dbReference type="Proteomes" id="UP001501461"/>
    </source>
</evidence>
<dbReference type="InterPro" id="IPR013149">
    <property type="entry name" value="ADH-like_C"/>
</dbReference>
<dbReference type="Gene3D" id="3.40.50.720">
    <property type="entry name" value="NAD(P)-binding Rossmann-like Domain"/>
    <property type="match status" value="1"/>
</dbReference>
<dbReference type="Pfam" id="PF00107">
    <property type="entry name" value="ADH_zinc_N"/>
    <property type="match status" value="1"/>
</dbReference>
<dbReference type="InterPro" id="IPR050700">
    <property type="entry name" value="YIM1/Zinc_Alcohol_DH_Fams"/>
</dbReference>
<dbReference type="PANTHER" id="PTHR11695">
    <property type="entry name" value="ALCOHOL DEHYDROGENASE RELATED"/>
    <property type="match status" value="1"/>
</dbReference>